<evidence type="ECO:0000256" key="1">
    <source>
        <dbReference type="SAM" id="Phobius"/>
    </source>
</evidence>
<gene>
    <name evidence="2" type="ORF">ES288_A08G083600v1</name>
</gene>
<evidence type="ECO:0000313" key="3">
    <source>
        <dbReference type="Proteomes" id="UP000323506"/>
    </source>
</evidence>
<accession>A0A5D2FIX8</accession>
<name>A0A5D2FIX8_GOSDA</name>
<dbReference type="EMBL" id="CM017695">
    <property type="protein sequence ID" value="TYH05442.1"/>
    <property type="molecule type" value="Genomic_DNA"/>
</dbReference>
<keyword evidence="1" id="KW-0472">Membrane</keyword>
<sequence length="102" mass="11800">MAKQSAYKDYIHIIYKKQTKIWLEKEAKDQRERKNRRLKFFFGGILASESSSLYCLLSLFSLLDDGAGLPFHYFGFKEKMQSIDGLLLTLMNGTGKLKKGVR</sequence>
<proteinExistence type="predicted"/>
<keyword evidence="1" id="KW-1133">Transmembrane helix</keyword>
<feature type="transmembrane region" description="Helical" evidence="1">
    <location>
        <begin position="40"/>
        <end position="63"/>
    </location>
</feature>
<protein>
    <submittedName>
        <fullName evidence="2">Uncharacterized protein</fullName>
    </submittedName>
</protein>
<keyword evidence="1" id="KW-0812">Transmembrane</keyword>
<organism evidence="2 3">
    <name type="scientific">Gossypium darwinii</name>
    <name type="common">Darwin's cotton</name>
    <name type="synonym">Gossypium barbadense var. darwinii</name>
    <dbReference type="NCBI Taxonomy" id="34276"/>
    <lineage>
        <taxon>Eukaryota</taxon>
        <taxon>Viridiplantae</taxon>
        <taxon>Streptophyta</taxon>
        <taxon>Embryophyta</taxon>
        <taxon>Tracheophyta</taxon>
        <taxon>Spermatophyta</taxon>
        <taxon>Magnoliopsida</taxon>
        <taxon>eudicotyledons</taxon>
        <taxon>Gunneridae</taxon>
        <taxon>Pentapetalae</taxon>
        <taxon>rosids</taxon>
        <taxon>malvids</taxon>
        <taxon>Malvales</taxon>
        <taxon>Malvaceae</taxon>
        <taxon>Malvoideae</taxon>
        <taxon>Gossypium</taxon>
    </lineage>
</organism>
<dbReference type="AlphaFoldDB" id="A0A5D2FIX8"/>
<evidence type="ECO:0000313" key="2">
    <source>
        <dbReference type="EMBL" id="TYH05442.1"/>
    </source>
</evidence>
<dbReference type="Proteomes" id="UP000323506">
    <property type="component" value="Chromosome A08"/>
</dbReference>
<keyword evidence="3" id="KW-1185">Reference proteome</keyword>
<reference evidence="2 3" key="1">
    <citation type="submission" date="2019-06" db="EMBL/GenBank/DDBJ databases">
        <title>WGS assembly of Gossypium darwinii.</title>
        <authorList>
            <person name="Chen Z.J."/>
            <person name="Sreedasyam A."/>
            <person name="Ando A."/>
            <person name="Song Q."/>
            <person name="De L."/>
            <person name="Hulse-Kemp A."/>
            <person name="Ding M."/>
            <person name="Ye W."/>
            <person name="Kirkbride R."/>
            <person name="Jenkins J."/>
            <person name="Plott C."/>
            <person name="Lovell J."/>
            <person name="Lin Y.-M."/>
            <person name="Vaughn R."/>
            <person name="Liu B."/>
            <person name="Li W."/>
            <person name="Simpson S."/>
            <person name="Scheffler B."/>
            <person name="Saski C."/>
            <person name="Grover C."/>
            <person name="Hu G."/>
            <person name="Conover J."/>
            <person name="Carlson J."/>
            <person name="Shu S."/>
            <person name="Boston L."/>
            <person name="Williams M."/>
            <person name="Peterson D."/>
            <person name="Mcgee K."/>
            <person name="Jones D."/>
            <person name="Wendel J."/>
            <person name="Stelly D."/>
            <person name="Grimwood J."/>
            <person name="Schmutz J."/>
        </authorList>
    </citation>
    <scope>NUCLEOTIDE SEQUENCE [LARGE SCALE GENOMIC DNA]</scope>
    <source>
        <strain evidence="2">1808015.09</strain>
    </source>
</reference>